<evidence type="ECO:0000313" key="8">
    <source>
        <dbReference type="EMBL" id="GBF79260.1"/>
    </source>
</evidence>
<gene>
    <name evidence="8" type="ORF">AsFPU1_0653</name>
</gene>
<keyword evidence="1" id="KW-1003">Cell membrane</keyword>
<protein>
    <recommendedName>
        <fullName evidence="7">Lipopolysaccharide assembly protein A domain-containing protein</fullName>
    </recommendedName>
</protein>
<feature type="domain" description="Lipopolysaccharide assembly protein A" evidence="7">
    <location>
        <begin position="26"/>
        <end position="72"/>
    </location>
</feature>
<dbReference type="OrthoDB" id="426174at2"/>
<keyword evidence="2 6" id="KW-0812">Transmembrane</keyword>
<dbReference type="RefSeq" id="WP_124977774.1">
    <property type="nucleotide sequence ID" value="NZ_BDQK01000001.1"/>
</dbReference>
<evidence type="ECO:0000256" key="6">
    <source>
        <dbReference type="SAM" id="Phobius"/>
    </source>
</evidence>
<dbReference type="GO" id="GO:0005886">
    <property type="term" value="C:plasma membrane"/>
    <property type="evidence" value="ECO:0007669"/>
    <property type="project" value="InterPro"/>
</dbReference>
<dbReference type="EMBL" id="BDQK01000001">
    <property type="protein sequence ID" value="GBF79260.1"/>
    <property type="molecule type" value="Genomic_DNA"/>
</dbReference>
<proteinExistence type="predicted"/>
<dbReference type="InterPro" id="IPR010445">
    <property type="entry name" value="LapA_dom"/>
</dbReference>
<feature type="region of interest" description="Disordered" evidence="5">
    <location>
        <begin position="72"/>
        <end position="94"/>
    </location>
</feature>
<sequence>MKIFTNLIVGILIAFWISVVAIFSIQNISQVSLNFLAWQSITLPIGVLLSFALGGGFIIGALLPLLWQQPKSRKRPLSQEQEDSKEFDFDFDES</sequence>
<comment type="caution">
    <text evidence="8">The sequence shown here is derived from an EMBL/GenBank/DDBJ whole genome shotgun (WGS) entry which is preliminary data.</text>
</comment>
<organism evidence="8 9">
    <name type="scientific">Aphanothece sacrum FPU1</name>
    <dbReference type="NCBI Taxonomy" id="1920663"/>
    <lineage>
        <taxon>Bacteria</taxon>
        <taxon>Bacillati</taxon>
        <taxon>Cyanobacteriota</taxon>
        <taxon>Cyanophyceae</taxon>
        <taxon>Oscillatoriophycideae</taxon>
        <taxon>Chroococcales</taxon>
        <taxon>Aphanothecaceae</taxon>
        <taxon>Aphanothece</taxon>
    </lineage>
</organism>
<feature type="transmembrane region" description="Helical" evidence="6">
    <location>
        <begin position="45"/>
        <end position="67"/>
    </location>
</feature>
<evidence type="ECO:0000256" key="5">
    <source>
        <dbReference type="SAM" id="MobiDB-lite"/>
    </source>
</evidence>
<dbReference type="Proteomes" id="UP000287247">
    <property type="component" value="Unassembled WGS sequence"/>
</dbReference>
<feature type="transmembrane region" description="Helical" evidence="6">
    <location>
        <begin position="7"/>
        <end position="25"/>
    </location>
</feature>
<keyword evidence="4 6" id="KW-0472">Membrane</keyword>
<evidence type="ECO:0000256" key="4">
    <source>
        <dbReference type="ARBA" id="ARBA00023136"/>
    </source>
</evidence>
<keyword evidence="3 6" id="KW-1133">Transmembrane helix</keyword>
<evidence type="ECO:0000256" key="1">
    <source>
        <dbReference type="ARBA" id="ARBA00022475"/>
    </source>
</evidence>
<evidence type="ECO:0000256" key="3">
    <source>
        <dbReference type="ARBA" id="ARBA00022989"/>
    </source>
</evidence>
<evidence type="ECO:0000259" key="7">
    <source>
        <dbReference type="Pfam" id="PF06305"/>
    </source>
</evidence>
<evidence type="ECO:0000313" key="9">
    <source>
        <dbReference type="Proteomes" id="UP000287247"/>
    </source>
</evidence>
<keyword evidence="9" id="KW-1185">Reference proteome</keyword>
<dbReference type="AlphaFoldDB" id="A0A401IDK9"/>
<name>A0A401IDK9_APHSA</name>
<reference evidence="9" key="1">
    <citation type="submission" date="2017-05" db="EMBL/GenBank/DDBJ databases">
        <title>Physiological properties and genetic analysis related to exopolysaccharide production of fresh-water unicellular cyanobacterium Aphanothece sacrum, Suizenji Nori, that has been cultured as a food source in Japan.</title>
        <authorList>
            <person name="Kanesaki Y."/>
            <person name="Yoshikawa S."/>
            <person name="Ohki K."/>
        </authorList>
    </citation>
    <scope>NUCLEOTIDE SEQUENCE [LARGE SCALE GENOMIC DNA]</scope>
    <source>
        <strain evidence="9">FPU1</strain>
    </source>
</reference>
<dbReference type="Pfam" id="PF06305">
    <property type="entry name" value="LapA_dom"/>
    <property type="match status" value="1"/>
</dbReference>
<evidence type="ECO:0000256" key="2">
    <source>
        <dbReference type="ARBA" id="ARBA00022692"/>
    </source>
</evidence>
<accession>A0A401IDK9</accession>